<gene>
    <name evidence="1" type="ORF">MGSAQ_001552</name>
</gene>
<accession>A0A1B6NUF7</accession>
<evidence type="ECO:0000313" key="1">
    <source>
        <dbReference type="EMBL" id="KTF06951.1"/>
    </source>
</evidence>
<dbReference type="EMBL" id="AYSL01000843">
    <property type="protein sequence ID" value="KTF06951.1"/>
    <property type="molecule type" value="Genomic_DNA"/>
</dbReference>
<proteinExistence type="predicted"/>
<dbReference type="AlphaFoldDB" id="A0A1B6NUF7"/>
<organism evidence="1">
    <name type="scientific">marine sediment metagenome</name>
    <dbReference type="NCBI Taxonomy" id="412755"/>
    <lineage>
        <taxon>unclassified sequences</taxon>
        <taxon>metagenomes</taxon>
        <taxon>ecological metagenomes</taxon>
    </lineage>
</organism>
<name>A0A1B6NUF7_9ZZZZ</name>
<reference evidence="1" key="1">
    <citation type="submission" date="2013-11" db="EMBL/GenBank/DDBJ databases">
        <title>Microbial diversity, functional groups and degradation webs in Northern and Southern Mediterranean and Red Sea marine crude oil polluted sites.</title>
        <authorList>
            <person name="Daffonchio D."/>
            <person name="Mapelli F."/>
            <person name="Ferrer M."/>
            <person name="Richter M."/>
            <person name="Cherif A."/>
            <person name="Malkawi H.I."/>
            <person name="Yakimov M.M."/>
            <person name="Abdel-Fattah Y.R."/>
            <person name="Blaghen M."/>
            <person name="Golyshin P.N."/>
            <person name="Kalogerakis N."/>
            <person name="Boon N."/>
            <person name="Magagnini M."/>
            <person name="Fava F."/>
        </authorList>
    </citation>
    <scope>NUCLEOTIDE SEQUENCE</scope>
</reference>
<comment type="caution">
    <text evidence="1">The sequence shown here is derived from an EMBL/GenBank/DDBJ whole genome shotgun (WGS) entry which is preliminary data.</text>
</comment>
<protein>
    <submittedName>
        <fullName evidence="1">Secreted protein</fullName>
    </submittedName>
</protein>
<sequence>MLVVSISAPAPSVSAFALSTISVMPLYSATAPLTRTASPTDGYSVKVVE</sequence>